<sequence>LSYVRKISDVTGLRSSIRYNPPPLVFSNNNIHNRAQTIQNGNISSFRTSEFV</sequence>
<keyword evidence="1" id="KW-1185">Reference proteome</keyword>
<protein>
    <submittedName>
        <fullName evidence="2">Kinesin motor domain-containing protein</fullName>
    </submittedName>
</protein>
<dbReference type="Proteomes" id="UP000036681">
    <property type="component" value="Unplaced"/>
</dbReference>
<dbReference type="WBParaSite" id="ALUE_0002145501-mRNA-1">
    <property type="protein sequence ID" value="ALUE_0002145501-mRNA-1"/>
    <property type="gene ID" value="ALUE_0002145501"/>
</dbReference>
<evidence type="ECO:0000313" key="1">
    <source>
        <dbReference type="Proteomes" id="UP000036681"/>
    </source>
</evidence>
<evidence type="ECO:0000313" key="2">
    <source>
        <dbReference type="WBParaSite" id="ALUE_0002145501-mRNA-1"/>
    </source>
</evidence>
<organism evidence="1 2">
    <name type="scientific">Ascaris lumbricoides</name>
    <name type="common">Giant roundworm</name>
    <dbReference type="NCBI Taxonomy" id="6252"/>
    <lineage>
        <taxon>Eukaryota</taxon>
        <taxon>Metazoa</taxon>
        <taxon>Ecdysozoa</taxon>
        <taxon>Nematoda</taxon>
        <taxon>Chromadorea</taxon>
        <taxon>Rhabditida</taxon>
        <taxon>Spirurina</taxon>
        <taxon>Ascaridomorpha</taxon>
        <taxon>Ascaridoidea</taxon>
        <taxon>Ascarididae</taxon>
        <taxon>Ascaris</taxon>
    </lineage>
</organism>
<reference evidence="2" key="1">
    <citation type="submission" date="2017-02" db="UniProtKB">
        <authorList>
            <consortium name="WormBaseParasite"/>
        </authorList>
    </citation>
    <scope>IDENTIFICATION</scope>
</reference>
<name>A0A0M3IRS7_ASCLU</name>
<proteinExistence type="predicted"/>
<accession>A0A0M3IRS7</accession>
<dbReference type="AlphaFoldDB" id="A0A0M3IRS7"/>